<dbReference type="AlphaFoldDB" id="A0A9P5JVL6"/>
<dbReference type="InterPro" id="IPR035892">
    <property type="entry name" value="C2_domain_sf"/>
</dbReference>
<dbReference type="EMBL" id="WHVB01000066">
    <property type="protein sequence ID" value="KAF8463756.1"/>
    <property type="molecule type" value="Genomic_DNA"/>
</dbReference>
<sequence length="143" mass="16026">MDPFVVVSFGQVFQMCVIRHSLNPMWDEKLLFHVRASTSDRSACNLTSSIEINSRPASHVGKLHRDRRAGCNRPEKDPDTGLYPEYEDGPPSRSTQTAKRMLWESKHAQIITPRCVVMLAAGVVELSACTVTLILMQCKLPTI</sequence>
<dbReference type="InterPro" id="IPR000008">
    <property type="entry name" value="C2_dom"/>
</dbReference>
<dbReference type="Proteomes" id="UP000759537">
    <property type="component" value="Unassembled WGS sequence"/>
</dbReference>
<protein>
    <recommendedName>
        <fullName evidence="2">C2 domain-containing protein</fullName>
    </recommendedName>
</protein>
<evidence type="ECO:0000313" key="3">
    <source>
        <dbReference type="EMBL" id="KAF8463756.1"/>
    </source>
</evidence>
<name>A0A9P5JVL6_9AGAM</name>
<evidence type="ECO:0000259" key="2">
    <source>
        <dbReference type="PROSITE" id="PS50004"/>
    </source>
</evidence>
<comment type="caution">
    <text evidence="3">The sequence shown here is derived from an EMBL/GenBank/DDBJ whole genome shotgun (WGS) entry which is preliminary data.</text>
</comment>
<dbReference type="PROSITE" id="PS50004">
    <property type="entry name" value="C2"/>
    <property type="match status" value="1"/>
</dbReference>
<proteinExistence type="predicted"/>
<dbReference type="Pfam" id="PF00168">
    <property type="entry name" value="C2"/>
    <property type="match status" value="1"/>
</dbReference>
<dbReference type="Gene3D" id="2.60.40.150">
    <property type="entry name" value="C2 domain"/>
    <property type="match status" value="1"/>
</dbReference>
<keyword evidence="4" id="KW-1185">Reference proteome</keyword>
<gene>
    <name evidence="3" type="ORF">DFH94DRAFT_425660</name>
</gene>
<reference evidence="3" key="1">
    <citation type="submission" date="2019-10" db="EMBL/GenBank/DDBJ databases">
        <authorList>
            <consortium name="DOE Joint Genome Institute"/>
            <person name="Kuo A."/>
            <person name="Miyauchi S."/>
            <person name="Kiss E."/>
            <person name="Drula E."/>
            <person name="Kohler A."/>
            <person name="Sanchez-Garcia M."/>
            <person name="Andreopoulos B."/>
            <person name="Barry K.W."/>
            <person name="Bonito G."/>
            <person name="Buee M."/>
            <person name="Carver A."/>
            <person name="Chen C."/>
            <person name="Cichocki N."/>
            <person name="Clum A."/>
            <person name="Culley D."/>
            <person name="Crous P.W."/>
            <person name="Fauchery L."/>
            <person name="Girlanda M."/>
            <person name="Hayes R."/>
            <person name="Keri Z."/>
            <person name="LaButti K."/>
            <person name="Lipzen A."/>
            <person name="Lombard V."/>
            <person name="Magnuson J."/>
            <person name="Maillard F."/>
            <person name="Morin E."/>
            <person name="Murat C."/>
            <person name="Nolan M."/>
            <person name="Ohm R."/>
            <person name="Pangilinan J."/>
            <person name="Pereira M."/>
            <person name="Perotto S."/>
            <person name="Peter M."/>
            <person name="Riley R."/>
            <person name="Sitrit Y."/>
            <person name="Stielow B."/>
            <person name="Szollosi G."/>
            <person name="Zifcakova L."/>
            <person name="Stursova M."/>
            <person name="Spatafora J.W."/>
            <person name="Tedersoo L."/>
            <person name="Vaario L.-M."/>
            <person name="Yamada A."/>
            <person name="Yan M."/>
            <person name="Wang P."/>
            <person name="Xu J."/>
            <person name="Bruns T."/>
            <person name="Baldrian P."/>
            <person name="Vilgalys R."/>
            <person name="Henrissat B."/>
            <person name="Grigoriev I.V."/>
            <person name="Hibbett D."/>
            <person name="Nagy L.G."/>
            <person name="Martin F.M."/>
        </authorList>
    </citation>
    <scope>NUCLEOTIDE SEQUENCE</scope>
    <source>
        <strain evidence="3">Prilba</strain>
    </source>
</reference>
<organism evidence="3 4">
    <name type="scientific">Russula ochroleuca</name>
    <dbReference type="NCBI Taxonomy" id="152965"/>
    <lineage>
        <taxon>Eukaryota</taxon>
        <taxon>Fungi</taxon>
        <taxon>Dikarya</taxon>
        <taxon>Basidiomycota</taxon>
        <taxon>Agaricomycotina</taxon>
        <taxon>Agaricomycetes</taxon>
        <taxon>Russulales</taxon>
        <taxon>Russulaceae</taxon>
        <taxon>Russula</taxon>
    </lineage>
</organism>
<evidence type="ECO:0000313" key="4">
    <source>
        <dbReference type="Proteomes" id="UP000759537"/>
    </source>
</evidence>
<evidence type="ECO:0000256" key="1">
    <source>
        <dbReference type="SAM" id="MobiDB-lite"/>
    </source>
</evidence>
<accession>A0A9P5JVL6</accession>
<reference evidence="3" key="2">
    <citation type="journal article" date="2020" name="Nat. Commun.">
        <title>Large-scale genome sequencing of mycorrhizal fungi provides insights into the early evolution of symbiotic traits.</title>
        <authorList>
            <person name="Miyauchi S."/>
            <person name="Kiss E."/>
            <person name="Kuo A."/>
            <person name="Drula E."/>
            <person name="Kohler A."/>
            <person name="Sanchez-Garcia M."/>
            <person name="Morin E."/>
            <person name="Andreopoulos B."/>
            <person name="Barry K.W."/>
            <person name="Bonito G."/>
            <person name="Buee M."/>
            <person name="Carver A."/>
            <person name="Chen C."/>
            <person name="Cichocki N."/>
            <person name="Clum A."/>
            <person name="Culley D."/>
            <person name="Crous P.W."/>
            <person name="Fauchery L."/>
            <person name="Girlanda M."/>
            <person name="Hayes R.D."/>
            <person name="Keri Z."/>
            <person name="LaButti K."/>
            <person name="Lipzen A."/>
            <person name="Lombard V."/>
            <person name="Magnuson J."/>
            <person name="Maillard F."/>
            <person name="Murat C."/>
            <person name="Nolan M."/>
            <person name="Ohm R.A."/>
            <person name="Pangilinan J."/>
            <person name="Pereira M.F."/>
            <person name="Perotto S."/>
            <person name="Peter M."/>
            <person name="Pfister S."/>
            <person name="Riley R."/>
            <person name="Sitrit Y."/>
            <person name="Stielow J.B."/>
            <person name="Szollosi G."/>
            <person name="Zifcakova L."/>
            <person name="Stursova M."/>
            <person name="Spatafora J.W."/>
            <person name="Tedersoo L."/>
            <person name="Vaario L.M."/>
            <person name="Yamada A."/>
            <person name="Yan M."/>
            <person name="Wang P."/>
            <person name="Xu J."/>
            <person name="Bruns T."/>
            <person name="Baldrian P."/>
            <person name="Vilgalys R."/>
            <person name="Dunand C."/>
            <person name="Henrissat B."/>
            <person name="Grigoriev I.V."/>
            <person name="Hibbett D."/>
            <person name="Nagy L.G."/>
            <person name="Martin F.M."/>
        </authorList>
    </citation>
    <scope>NUCLEOTIDE SEQUENCE</scope>
    <source>
        <strain evidence="3">Prilba</strain>
    </source>
</reference>
<feature type="domain" description="C2" evidence="2">
    <location>
        <begin position="1"/>
        <end position="91"/>
    </location>
</feature>
<feature type="region of interest" description="Disordered" evidence="1">
    <location>
        <begin position="60"/>
        <end position="97"/>
    </location>
</feature>
<dbReference type="OrthoDB" id="3269806at2759"/>
<dbReference type="SUPFAM" id="SSF49562">
    <property type="entry name" value="C2 domain (Calcium/lipid-binding domain, CaLB)"/>
    <property type="match status" value="1"/>
</dbReference>